<dbReference type="GO" id="GO:0051117">
    <property type="term" value="F:ATPase binding"/>
    <property type="evidence" value="ECO:0007669"/>
    <property type="project" value="TreeGrafter"/>
</dbReference>
<evidence type="ECO:0000256" key="4">
    <source>
        <dbReference type="ARBA" id="ARBA00022801"/>
    </source>
</evidence>
<dbReference type="PANTHER" id="PTHR10381:SF70">
    <property type="entry name" value="ATP-DEPENDENT CLP PROTEASE PROTEOLYTIC SUBUNIT"/>
    <property type="match status" value="1"/>
</dbReference>
<dbReference type="InterPro" id="IPR023562">
    <property type="entry name" value="ClpP/TepA"/>
</dbReference>
<dbReference type="PRINTS" id="PR00127">
    <property type="entry name" value="CLPPROTEASEP"/>
</dbReference>
<keyword evidence="5" id="KW-0720">Serine protease</keyword>
<dbReference type="AlphaFoldDB" id="A0A386UIE9"/>
<keyword evidence="3 8" id="KW-0645">Protease</keyword>
<sequence>MACILDGSKLTLSGTVGDDWWGDAFTYEDVLLALAAVDDASDLTVHINSGGGGATEGAAINALLAARTGRTDVVVEGIAASAASLIAMAGETVSMADGAVMMIHDPAGFTMGTSADHAKQIEALEALATAYARVYAAKSGKTTDEAREVMKAERWYAADEAIAEGFADAKIERPAAAVAMFDYQQYAHAPRKLRAQAKNWLKANPQAARSAAPGQKETKMTDKTPADAKPADQPDVAKAQADAVKADRERRAAIMALDEAKGREALAEHLYASTEMSVDAVKATLSAASATEKPQPDAAKLATAGLGGGAPGGQPQMRVDIVAAARKRAGL</sequence>
<dbReference type="GO" id="GO:0009368">
    <property type="term" value="C:endopeptidase Clp complex"/>
    <property type="evidence" value="ECO:0007669"/>
    <property type="project" value="TreeGrafter"/>
</dbReference>
<organism evidence="8 9">
    <name type="scientific">Paracoccus yeei</name>
    <dbReference type="NCBI Taxonomy" id="147645"/>
    <lineage>
        <taxon>Bacteria</taxon>
        <taxon>Pseudomonadati</taxon>
        <taxon>Pseudomonadota</taxon>
        <taxon>Alphaproteobacteria</taxon>
        <taxon>Rhodobacterales</taxon>
        <taxon>Paracoccaceae</taxon>
        <taxon>Paracoccus</taxon>
    </lineage>
</organism>
<dbReference type="Proteomes" id="UP000272010">
    <property type="component" value="Chromosome"/>
</dbReference>
<accession>A0A386UIE9</accession>
<gene>
    <name evidence="8" type="ORF">PY32053_00772</name>
</gene>
<evidence type="ECO:0000256" key="6">
    <source>
        <dbReference type="RuleBase" id="RU003567"/>
    </source>
</evidence>
<reference evidence="9" key="1">
    <citation type="submission" date="2018-07" db="EMBL/GenBank/DDBJ databases">
        <title>Genome Structure of the Opportunistic Pathogen Paracoccus yeei (Alphaproteobacteria) and Identification of Putative Virulence Factors.</title>
        <authorList>
            <person name="Lasek R."/>
            <person name="Szuplewska M."/>
            <person name="Mitura M."/>
            <person name="Decewicz P."/>
            <person name="Chmielowska C."/>
            <person name="Pawlot A."/>
            <person name="Sentkowska D."/>
            <person name="Czarnecki J."/>
            <person name="Bartosik D."/>
        </authorList>
    </citation>
    <scope>NUCLEOTIDE SEQUENCE [LARGE SCALE GENOMIC DNA]</scope>
    <source>
        <strain evidence="9">CCUG 32053</strain>
    </source>
</reference>
<proteinExistence type="inferred from homology"/>
<dbReference type="NCBIfam" id="NF045542">
    <property type="entry name" value="Clp_rel_HeadMat"/>
    <property type="match status" value="1"/>
</dbReference>
<evidence type="ECO:0000313" key="9">
    <source>
        <dbReference type="Proteomes" id="UP000272010"/>
    </source>
</evidence>
<dbReference type="PANTHER" id="PTHR10381">
    <property type="entry name" value="ATP-DEPENDENT CLP PROTEASE PROTEOLYTIC SUBUNIT"/>
    <property type="match status" value="1"/>
</dbReference>
<dbReference type="Pfam" id="PF00574">
    <property type="entry name" value="CLP_protease"/>
    <property type="match status" value="1"/>
</dbReference>
<dbReference type="InterPro" id="IPR001907">
    <property type="entry name" value="ClpP"/>
</dbReference>
<dbReference type="GO" id="GO:0006515">
    <property type="term" value="P:protein quality control for misfolded or incompletely synthesized proteins"/>
    <property type="evidence" value="ECO:0007669"/>
    <property type="project" value="TreeGrafter"/>
</dbReference>
<protein>
    <recommendedName>
        <fullName evidence="6">ATP-dependent Clp protease proteolytic subunit</fullName>
    </recommendedName>
</protein>
<evidence type="ECO:0000256" key="5">
    <source>
        <dbReference type="ARBA" id="ARBA00022825"/>
    </source>
</evidence>
<comment type="similarity">
    <text evidence="1 6">Belongs to the peptidase S14 family.</text>
</comment>
<dbReference type="Gene3D" id="3.90.226.10">
    <property type="entry name" value="2-enoyl-CoA Hydratase, Chain A, domain 1"/>
    <property type="match status" value="1"/>
</dbReference>
<evidence type="ECO:0000256" key="1">
    <source>
        <dbReference type="ARBA" id="ARBA00007039"/>
    </source>
</evidence>
<evidence type="ECO:0000313" key="8">
    <source>
        <dbReference type="EMBL" id="AYF00447.1"/>
    </source>
</evidence>
<dbReference type="RefSeq" id="WP_120440712.1">
    <property type="nucleotide sequence ID" value="NZ_CP031078.1"/>
</dbReference>
<feature type="region of interest" description="Disordered" evidence="7">
    <location>
        <begin position="203"/>
        <end position="241"/>
    </location>
</feature>
<evidence type="ECO:0000256" key="7">
    <source>
        <dbReference type="SAM" id="MobiDB-lite"/>
    </source>
</evidence>
<dbReference type="SUPFAM" id="SSF52096">
    <property type="entry name" value="ClpP/crotonase"/>
    <property type="match status" value="1"/>
</dbReference>
<keyword evidence="4" id="KW-0378">Hydrolase</keyword>
<evidence type="ECO:0000256" key="2">
    <source>
        <dbReference type="ARBA" id="ARBA00022490"/>
    </source>
</evidence>
<evidence type="ECO:0000256" key="3">
    <source>
        <dbReference type="ARBA" id="ARBA00022670"/>
    </source>
</evidence>
<keyword evidence="2" id="KW-0963">Cytoplasm</keyword>
<dbReference type="GO" id="GO:0004176">
    <property type="term" value="F:ATP-dependent peptidase activity"/>
    <property type="evidence" value="ECO:0007669"/>
    <property type="project" value="InterPro"/>
</dbReference>
<dbReference type="EMBL" id="CP031078">
    <property type="protein sequence ID" value="AYF00447.1"/>
    <property type="molecule type" value="Genomic_DNA"/>
</dbReference>
<name>A0A386UIE9_9RHOB</name>
<dbReference type="InterPro" id="IPR029045">
    <property type="entry name" value="ClpP/crotonase-like_dom_sf"/>
</dbReference>
<dbReference type="CDD" id="cd07016">
    <property type="entry name" value="S14_ClpP_1"/>
    <property type="match status" value="1"/>
</dbReference>
<feature type="compositionally biased region" description="Basic and acidic residues" evidence="7">
    <location>
        <begin position="216"/>
        <end position="232"/>
    </location>
</feature>
<dbReference type="GO" id="GO:0004252">
    <property type="term" value="F:serine-type endopeptidase activity"/>
    <property type="evidence" value="ECO:0007669"/>
    <property type="project" value="InterPro"/>
</dbReference>